<evidence type="ECO:0000313" key="14">
    <source>
        <dbReference type="Proteomes" id="UP000265566"/>
    </source>
</evidence>
<keyword evidence="7" id="KW-1133">Transmembrane helix</keyword>
<dbReference type="InterPro" id="IPR029058">
    <property type="entry name" value="AB_hydrolase_fold"/>
</dbReference>
<proteinExistence type="predicted"/>
<evidence type="ECO:0000256" key="5">
    <source>
        <dbReference type="ARBA" id="ARBA00022821"/>
    </source>
</evidence>
<keyword evidence="3" id="KW-0963">Cytoplasm</keyword>
<dbReference type="Proteomes" id="UP000265566">
    <property type="component" value="Chromosome 3"/>
</dbReference>
<keyword evidence="6" id="KW-0539">Nucleus</keyword>
<dbReference type="InterPro" id="IPR044214">
    <property type="entry name" value="EDS1-like"/>
</dbReference>
<dbReference type="Pfam" id="PF01764">
    <property type="entry name" value="Lipase_3"/>
    <property type="match status" value="1"/>
</dbReference>
<evidence type="ECO:0000259" key="9">
    <source>
        <dbReference type="Pfam" id="PF18117"/>
    </source>
</evidence>
<evidence type="ECO:0000259" key="8">
    <source>
        <dbReference type="Pfam" id="PF01764"/>
    </source>
</evidence>
<reference evidence="10 13" key="2">
    <citation type="journal article" date="2014" name="BMC Genomics">
        <title>An improved genome release (version Mt4.0) for the model legume Medicago truncatula.</title>
        <authorList>
            <person name="Tang H."/>
            <person name="Krishnakumar V."/>
            <person name="Bidwell S."/>
            <person name="Rosen B."/>
            <person name="Chan A."/>
            <person name="Zhou S."/>
            <person name="Gentzbittel L."/>
            <person name="Childs K.L."/>
            <person name="Yandell M."/>
            <person name="Gundlach H."/>
            <person name="Mayer K.F."/>
            <person name="Schwartz D.C."/>
            <person name="Town C.D."/>
        </authorList>
    </citation>
    <scope>GENOME REANNOTATION</scope>
    <source>
        <strain evidence="10">A17</strain>
        <strain evidence="12 13">cv. Jemalong A17</strain>
    </source>
</reference>
<feature type="transmembrane region" description="Helical" evidence="7">
    <location>
        <begin position="123"/>
        <end position="144"/>
    </location>
</feature>
<accession>A0A072V056</accession>
<dbReference type="ESTHER" id="medtr-a0a072v056">
    <property type="family name" value="Plant_lipase_EDS1-like"/>
</dbReference>
<dbReference type="GO" id="GO:0009862">
    <property type="term" value="P:systemic acquired resistance, salicylic acid mediated signaling pathway"/>
    <property type="evidence" value="ECO:0000318"/>
    <property type="project" value="GO_Central"/>
</dbReference>
<dbReference type="PANTHER" id="PTHR47090:SF2">
    <property type="entry name" value="PROTEIN EDS1-RELATED"/>
    <property type="match status" value="1"/>
</dbReference>
<dbReference type="GO" id="GO:0106435">
    <property type="term" value="F:carboxylesterase activity"/>
    <property type="evidence" value="ECO:0007669"/>
    <property type="project" value="UniProtKB-EC"/>
</dbReference>
<evidence type="ECO:0000256" key="6">
    <source>
        <dbReference type="ARBA" id="ARBA00023242"/>
    </source>
</evidence>
<dbReference type="OrthoDB" id="426718at2759"/>
<dbReference type="Gramene" id="rna17245">
    <property type="protein sequence ID" value="RHN68834.1"/>
    <property type="gene ID" value="gene17245"/>
</dbReference>
<evidence type="ECO:0000313" key="11">
    <source>
        <dbReference type="EMBL" id="RHN68834.1"/>
    </source>
</evidence>
<dbReference type="EnsemblPlants" id="KEH35096">
    <property type="protein sequence ID" value="KEH35096"/>
    <property type="gene ID" value="MTR_3g078633"/>
</dbReference>
<dbReference type="Pfam" id="PF18117">
    <property type="entry name" value="EDS1_EP"/>
    <property type="match status" value="1"/>
</dbReference>
<dbReference type="GO" id="GO:0005737">
    <property type="term" value="C:cytoplasm"/>
    <property type="evidence" value="ECO:0007669"/>
    <property type="project" value="UniProtKB-SubCell"/>
</dbReference>
<gene>
    <name evidence="12" type="primary">25489579</name>
    <name evidence="10" type="ordered locus">MTR_3g078633</name>
    <name evidence="11" type="ORF">MtrunA17_Chr3g0118251</name>
</gene>
<evidence type="ECO:0000313" key="13">
    <source>
        <dbReference type="Proteomes" id="UP000002051"/>
    </source>
</evidence>
<sequence>MASSRGGSKIKELSAERIDKSFAASLKAHKTPEKLYLIEKNNKSNPPEVIISFPASGVFNDWYSKTTFGETEIDLKLFRSLKSIGNNEAAKVNQFFLQRFKDILAKSTLEEEVERAMKKKKQIVFAGHSSGGPVAILAALWALVNFPTTKFPDRIPPICITFGSPLVGNHIFSHATRRENWTDHFFHFVMRYDIVPRILLAPLSSFDQKFETVAQLLDPKSKSFMNESSLGRIASTSDFYFEVMSNATTVTRHAACRLMGTTEATLETIANFVPLSPYRPFGTYIFCTTSGNEGKQIVMKNPDAILQVMYFCAQISSEEETEEVPFKSLRQHLTYLAELVKNFGKQNVVYLDQLENLPLSEHTTSGGDIATINIALNDLGLSTRARLCIQAAAALEERKTNNEKSMLQKIAAVEDRMKALDSYRETRGHQKKGYYDAFKDQLDPEDFQANVQRLELAGVWDEIIEKLLNYELPEELEGNEDWKNIGTKFRRLVEPLDIANYYRHSRNRDGRVYMAKGGRPKRYRYTQRWLEHFEKRDEGGYSESCFWAEVEDLCHDPDKPFDDVKEKVEALEGFISKWHEKGEVGKDVFLGDSTFVKWWKTLPTHHKEQSCIRSLVEV</sequence>
<dbReference type="Proteomes" id="UP000002051">
    <property type="component" value="Chromosome 3"/>
</dbReference>
<evidence type="ECO:0000256" key="4">
    <source>
        <dbReference type="ARBA" id="ARBA00022801"/>
    </source>
</evidence>
<keyword evidence="4 11" id="KW-0378">Hydrolase</keyword>
<dbReference type="Gene3D" id="3.40.50.1820">
    <property type="entry name" value="alpha/beta hydrolase"/>
    <property type="match status" value="1"/>
</dbReference>
<keyword evidence="7" id="KW-0472">Membrane</keyword>
<reference evidence="10 13" key="1">
    <citation type="journal article" date="2011" name="Nature">
        <title>The Medicago genome provides insight into the evolution of rhizobial symbioses.</title>
        <authorList>
            <person name="Young N.D."/>
            <person name="Debelle F."/>
            <person name="Oldroyd G.E."/>
            <person name="Geurts R."/>
            <person name="Cannon S.B."/>
            <person name="Udvardi M.K."/>
            <person name="Benedito V.A."/>
            <person name="Mayer K.F."/>
            <person name="Gouzy J."/>
            <person name="Schoof H."/>
            <person name="Van de Peer Y."/>
            <person name="Proost S."/>
            <person name="Cook D.R."/>
            <person name="Meyers B.C."/>
            <person name="Spannagl M."/>
            <person name="Cheung F."/>
            <person name="De Mita S."/>
            <person name="Krishnakumar V."/>
            <person name="Gundlach H."/>
            <person name="Zhou S."/>
            <person name="Mudge J."/>
            <person name="Bharti A.K."/>
            <person name="Murray J.D."/>
            <person name="Naoumkina M.A."/>
            <person name="Rosen B."/>
            <person name="Silverstein K.A."/>
            <person name="Tang H."/>
            <person name="Rombauts S."/>
            <person name="Zhao P.X."/>
            <person name="Zhou P."/>
            <person name="Barbe V."/>
            <person name="Bardou P."/>
            <person name="Bechner M."/>
            <person name="Bellec A."/>
            <person name="Berger A."/>
            <person name="Berges H."/>
            <person name="Bidwell S."/>
            <person name="Bisseling T."/>
            <person name="Choisne N."/>
            <person name="Couloux A."/>
            <person name="Denny R."/>
            <person name="Deshpande S."/>
            <person name="Dai X."/>
            <person name="Doyle J.J."/>
            <person name="Dudez A.M."/>
            <person name="Farmer A.D."/>
            <person name="Fouteau S."/>
            <person name="Franken C."/>
            <person name="Gibelin C."/>
            <person name="Gish J."/>
            <person name="Goldstein S."/>
            <person name="Gonzalez A.J."/>
            <person name="Green P.J."/>
            <person name="Hallab A."/>
            <person name="Hartog M."/>
            <person name="Hua A."/>
            <person name="Humphray S.J."/>
            <person name="Jeong D.H."/>
            <person name="Jing Y."/>
            <person name="Jocker A."/>
            <person name="Kenton S.M."/>
            <person name="Kim D.J."/>
            <person name="Klee K."/>
            <person name="Lai H."/>
            <person name="Lang C."/>
            <person name="Lin S."/>
            <person name="Macmil S.L."/>
            <person name="Magdelenat G."/>
            <person name="Matthews L."/>
            <person name="McCorrison J."/>
            <person name="Monaghan E.L."/>
            <person name="Mun J.H."/>
            <person name="Najar F.Z."/>
            <person name="Nicholson C."/>
            <person name="Noirot C."/>
            <person name="O'Bleness M."/>
            <person name="Paule C.R."/>
            <person name="Poulain J."/>
            <person name="Prion F."/>
            <person name="Qin B."/>
            <person name="Qu C."/>
            <person name="Retzel E.F."/>
            <person name="Riddle C."/>
            <person name="Sallet E."/>
            <person name="Samain S."/>
            <person name="Samson N."/>
            <person name="Sanders I."/>
            <person name="Saurat O."/>
            <person name="Scarpelli C."/>
            <person name="Schiex T."/>
            <person name="Segurens B."/>
            <person name="Severin A.J."/>
            <person name="Sherrier D.J."/>
            <person name="Shi R."/>
            <person name="Sims S."/>
            <person name="Singer S.R."/>
            <person name="Sinharoy S."/>
            <person name="Sterck L."/>
            <person name="Viollet A."/>
            <person name="Wang B.B."/>
            <person name="Wang K."/>
            <person name="Wang M."/>
            <person name="Wang X."/>
            <person name="Warfsmann J."/>
            <person name="Weissenbach J."/>
            <person name="White D.D."/>
            <person name="White J.D."/>
            <person name="Wiley G.B."/>
            <person name="Wincker P."/>
            <person name="Xing Y."/>
            <person name="Yang L."/>
            <person name="Yao Z."/>
            <person name="Ying F."/>
            <person name="Zhai J."/>
            <person name="Zhou L."/>
            <person name="Zuber A."/>
            <person name="Denarie J."/>
            <person name="Dixon R.A."/>
            <person name="May G.D."/>
            <person name="Schwartz D.C."/>
            <person name="Rogers J."/>
            <person name="Quetier F."/>
            <person name="Town C.D."/>
            <person name="Roe B.A."/>
        </authorList>
    </citation>
    <scope>NUCLEOTIDE SEQUENCE [LARGE SCALE GENOMIC DNA]</scope>
    <source>
        <strain evidence="10">A17</strain>
        <strain evidence="12 13">cv. Jemalong A17</strain>
    </source>
</reference>
<feature type="domain" description="EDS1 EP" evidence="9">
    <location>
        <begin position="419"/>
        <end position="612"/>
    </location>
</feature>
<dbReference type="InterPro" id="IPR041266">
    <property type="entry name" value="EDS1_EP"/>
</dbReference>
<evidence type="ECO:0000313" key="10">
    <source>
        <dbReference type="EMBL" id="KEH35096.1"/>
    </source>
</evidence>
<dbReference type="EC" id="3.1.1.1" evidence="11"/>
<protein>
    <submittedName>
        <fullName evidence="10">Enhanced disease susceptibility protein</fullName>
    </submittedName>
    <submittedName>
        <fullName evidence="11">Putative carboxylesterase</fullName>
        <ecNumber evidence="11">3.1.1.1</ecNumber>
    </submittedName>
</protein>
<dbReference type="SUPFAM" id="SSF53474">
    <property type="entry name" value="alpha/beta-Hydrolases"/>
    <property type="match status" value="1"/>
</dbReference>
<dbReference type="InterPro" id="IPR002921">
    <property type="entry name" value="Fungal_lipase-type"/>
</dbReference>
<evidence type="ECO:0000256" key="2">
    <source>
        <dbReference type="ARBA" id="ARBA00004496"/>
    </source>
</evidence>
<organism evidence="10 13">
    <name type="scientific">Medicago truncatula</name>
    <name type="common">Barrel medic</name>
    <name type="synonym">Medicago tribuloides</name>
    <dbReference type="NCBI Taxonomy" id="3880"/>
    <lineage>
        <taxon>Eukaryota</taxon>
        <taxon>Viridiplantae</taxon>
        <taxon>Streptophyta</taxon>
        <taxon>Embryophyta</taxon>
        <taxon>Tracheophyta</taxon>
        <taxon>Spermatophyta</taxon>
        <taxon>Magnoliopsida</taxon>
        <taxon>eudicotyledons</taxon>
        <taxon>Gunneridae</taxon>
        <taxon>Pentapetalae</taxon>
        <taxon>rosids</taxon>
        <taxon>fabids</taxon>
        <taxon>Fabales</taxon>
        <taxon>Fabaceae</taxon>
        <taxon>Papilionoideae</taxon>
        <taxon>50 kb inversion clade</taxon>
        <taxon>NPAAA clade</taxon>
        <taxon>Hologalegina</taxon>
        <taxon>IRL clade</taxon>
        <taxon>Trifolieae</taxon>
        <taxon>Medicago</taxon>
    </lineage>
</organism>
<evidence type="ECO:0000256" key="7">
    <source>
        <dbReference type="SAM" id="Phobius"/>
    </source>
</evidence>
<evidence type="ECO:0000256" key="3">
    <source>
        <dbReference type="ARBA" id="ARBA00022490"/>
    </source>
</evidence>
<dbReference type="KEGG" id="mtr:25489579"/>
<reference evidence="12" key="3">
    <citation type="submission" date="2015-04" db="UniProtKB">
        <authorList>
            <consortium name="EnsemblPlants"/>
        </authorList>
    </citation>
    <scope>IDENTIFICATION</scope>
    <source>
        <strain evidence="12">cv. Jemalong A17</strain>
    </source>
</reference>
<feature type="domain" description="Fungal lipase-type" evidence="8">
    <location>
        <begin position="70"/>
        <end position="199"/>
    </location>
</feature>
<name>A0A072V056_MEDTR</name>
<reference evidence="11" key="5">
    <citation type="journal article" date="2018" name="Nat. Plants">
        <title>Whole-genome landscape of Medicago truncatula symbiotic genes.</title>
        <authorList>
            <person name="Pecrix Y."/>
            <person name="Gamas P."/>
            <person name="Carrere S."/>
        </authorList>
    </citation>
    <scope>NUCLEOTIDE SEQUENCE</scope>
    <source>
        <tissue evidence="11">Leaves</tissue>
    </source>
</reference>
<dbReference type="ExpressionAtlas" id="A0A072V056">
    <property type="expression patterns" value="differential"/>
</dbReference>
<dbReference type="EMBL" id="PSQE01000003">
    <property type="protein sequence ID" value="RHN68834.1"/>
    <property type="molecule type" value="Genomic_DNA"/>
</dbReference>
<evidence type="ECO:0000313" key="12">
    <source>
        <dbReference type="EnsemblPlants" id="KEH35096"/>
    </source>
</evidence>
<evidence type="ECO:0000256" key="1">
    <source>
        <dbReference type="ARBA" id="ARBA00004123"/>
    </source>
</evidence>
<dbReference type="EMBL" id="CM001219">
    <property type="protein sequence ID" value="KEH35096.1"/>
    <property type="molecule type" value="Genomic_DNA"/>
</dbReference>
<dbReference type="PANTHER" id="PTHR47090">
    <property type="entry name" value="PROTEIN EDS1-RELATED"/>
    <property type="match status" value="1"/>
</dbReference>
<dbReference type="GO" id="GO:0005634">
    <property type="term" value="C:nucleus"/>
    <property type="evidence" value="ECO:0007669"/>
    <property type="project" value="UniProtKB-SubCell"/>
</dbReference>
<dbReference type="GO" id="GO:0006629">
    <property type="term" value="P:lipid metabolic process"/>
    <property type="evidence" value="ECO:0007669"/>
    <property type="project" value="InterPro"/>
</dbReference>
<keyword evidence="7" id="KW-0812">Transmembrane</keyword>
<comment type="subcellular location">
    <subcellularLocation>
        <location evidence="2">Cytoplasm</location>
    </subcellularLocation>
    <subcellularLocation>
        <location evidence="1">Nucleus</location>
    </subcellularLocation>
</comment>
<reference evidence="14" key="4">
    <citation type="journal article" date="2018" name="Nat. Plants">
        <title>Whole-genome landscape of Medicago truncatula symbiotic genes.</title>
        <authorList>
            <person name="Pecrix Y."/>
            <person name="Staton S.E."/>
            <person name="Sallet E."/>
            <person name="Lelandais-Briere C."/>
            <person name="Moreau S."/>
            <person name="Carrere S."/>
            <person name="Blein T."/>
            <person name="Jardinaud M.F."/>
            <person name="Latrasse D."/>
            <person name="Zouine M."/>
            <person name="Zahm M."/>
            <person name="Kreplak J."/>
            <person name="Mayjonade B."/>
            <person name="Satge C."/>
            <person name="Perez M."/>
            <person name="Cauet S."/>
            <person name="Marande W."/>
            <person name="Chantry-Darmon C."/>
            <person name="Lopez-Roques C."/>
            <person name="Bouchez O."/>
            <person name="Berard A."/>
            <person name="Debelle F."/>
            <person name="Munos S."/>
            <person name="Bendahmane A."/>
            <person name="Berges H."/>
            <person name="Niebel A."/>
            <person name="Buitink J."/>
            <person name="Frugier F."/>
            <person name="Benhamed M."/>
            <person name="Crespi M."/>
            <person name="Gouzy J."/>
            <person name="Gamas P."/>
        </authorList>
    </citation>
    <scope>NUCLEOTIDE SEQUENCE [LARGE SCALE GENOMIC DNA]</scope>
    <source>
        <strain evidence="14">cv. Jemalong A17</strain>
    </source>
</reference>
<dbReference type="HOGENOM" id="CLU_016367_1_0_1"/>
<dbReference type="STRING" id="3880.A0A072V056"/>
<keyword evidence="5" id="KW-0611">Plant defense</keyword>
<keyword evidence="13" id="KW-1185">Reference proteome</keyword>
<dbReference type="AlphaFoldDB" id="A0A072V056"/>